<gene>
    <name evidence="2" type="ORF">LOKVESSMR4R_03924</name>
</gene>
<dbReference type="Proteomes" id="UP000195273">
    <property type="component" value="Plasmid pSMR4r-1"/>
</dbReference>
<organism evidence="2 3">
    <name type="scientific">Yoonia vestfoldensis</name>
    <dbReference type="NCBI Taxonomy" id="245188"/>
    <lineage>
        <taxon>Bacteria</taxon>
        <taxon>Pseudomonadati</taxon>
        <taxon>Pseudomonadota</taxon>
        <taxon>Alphaproteobacteria</taxon>
        <taxon>Rhodobacterales</taxon>
        <taxon>Paracoccaceae</taxon>
        <taxon>Yoonia</taxon>
    </lineage>
</organism>
<sequence length="958" mass="104200">MLEDDLAVDDFEFLGLERFEADIERACLARIFDDGREEPAEGLEDRVLHVDAEREATIQELLDRRQGLFHRAIRFIERQPSHLLEFRIGAGLDLTRTQLVEELAQRSACVGALKVVLGTEHVLTAGLALSLGDGTQRVEAAGDGGEKALLALHVCGDGAKEWRLRLVRAVGPPETLNRIVGLPPGLQEVMHPKALVLGPEIGVVAAPGATRIGEDQDAFCIVHEGLGFAEVGGGGAVLDLEPPLTRLDDAPLAPRDLSHCIASEMPEDLVERALHRGEGPKMLDKIIPPPLRLAADDRVAIAIEGGARAQIAILVGVRLKKLRREAVHQVVHDVLPRREIDLQIVPVRGRDLFKAAFHHRFAGRDHLNHGRVPCCKVRLDGADQRGTFHGGDEMVEEALLVALEGRTRGGFRLGVQRAGLRRNTRGLKRCLKVVVDDLVGIGVAVVYGDLSGAQLMDQHLVFDPGIGEGPRQIEPKRLQVARDHLHGRNAPGLHRGDELGPRHEGEIAGAPETEARSIGKIADDCGTGRRDIENPCIGRGVLQREASEALLGRLLVAAVGLFSGSIRHGMAFIKSNDPVEPIAEPGRDLIEAGGFALTFSRAQRGVGDEEDALGQADVAALAELRERHDIAFASPERYPVATRIFDELVALRDPDRPSAPFEPIIEDDTGNLSPFTASRAITQKPALAQAKRAFVALGRRHQLAFDLAALEPALEMRLMRVARIDDTFQLRRRKKAVLNEVLRQDGTIGRHGRRHRGHGGGLHQRGRMFRRAIDPDRLKVIGLVDRVLQRAVGLAPSLRQVVDRGRRDIVKRVPCAFFGEGTGFLARGIAQGLQVGAGRSGRSRQGRTGGAGRGAVALRAVGEHCVEKVGGGRADRMVDGLAFDRCDLISASRTLVDHRQPCVDRGAMPRKDLAVDSGGKYHIGALCDPLKRRLKGFRRGAEALAGDDDKPPTRRETR</sequence>
<keyword evidence="2" id="KW-0614">Plasmid</keyword>
<feature type="compositionally biased region" description="Basic and acidic residues" evidence="1">
    <location>
        <begin position="494"/>
        <end position="506"/>
    </location>
</feature>
<accession>A0A1Y0EHP5</accession>
<geneLocation type="plasmid" evidence="2 3">
    <name>pSMR4r-1</name>
</geneLocation>
<evidence type="ECO:0000256" key="1">
    <source>
        <dbReference type="SAM" id="MobiDB-lite"/>
    </source>
</evidence>
<feature type="region of interest" description="Disordered" evidence="1">
    <location>
        <begin position="487"/>
        <end position="513"/>
    </location>
</feature>
<dbReference type="EMBL" id="CP021432">
    <property type="protein sequence ID" value="ARU03147.1"/>
    <property type="molecule type" value="Genomic_DNA"/>
</dbReference>
<dbReference type="AlphaFoldDB" id="A0A1Y0EHP5"/>
<keyword evidence="3" id="KW-1185">Reference proteome</keyword>
<name>A0A1Y0EHP5_9RHOB</name>
<dbReference type="KEGG" id="lvs:LOKVESSMR4R_03924"/>
<proteinExistence type="predicted"/>
<protein>
    <submittedName>
        <fullName evidence="2">Uncharacterized protein</fullName>
    </submittedName>
</protein>
<reference evidence="2 3" key="1">
    <citation type="submission" date="2017-05" db="EMBL/GenBank/DDBJ databases">
        <title>Genome Sequence of Loktanella vestfoldensis Strain SMR4r Isolated from a Culture of the Diatom Skeletonema marinoi.</title>
        <authorList>
            <person name="Topel M."/>
            <person name="Pinder M.I.M."/>
            <person name="Johansson O.N."/>
            <person name="Kourtchenko O."/>
            <person name="Godhe A."/>
            <person name="Clarke A.K."/>
        </authorList>
    </citation>
    <scope>NUCLEOTIDE SEQUENCE [LARGE SCALE GENOMIC DNA]</scope>
    <source>
        <strain evidence="2 3">SMR4r</strain>
        <plasmid evidence="2 3">pSMR4r-1</plasmid>
    </source>
</reference>
<evidence type="ECO:0000313" key="2">
    <source>
        <dbReference type="EMBL" id="ARU03147.1"/>
    </source>
</evidence>
<evidence type="ECO:0000313" key="3">
    <source>
        <dbReference type="Proteomes" id="UP000195273"/>
    </source>
</evidence>